<gene>
    <name evidence="2" type="ORF">SK803_32065</name>
</gene>
<name>A0ABU4T9N3_9PSEU</name>
<comment type="caution">
    <text evidence="2">The sequence shown here is derived from an EMBL/GenBank/DDBJ whole genome shotgun (WGS) entry which is preliminary data.</text>
</comment>
<evidence type="ECO:0000313" key="3">
    <source>
        <dbReference type="Proteomes" id="UP001285521"/>
    </source>
</evidence>
<evidence type="ECO:0008006" key="4">
    <source>
        <dbReference type="Google" id="ProtNLM"/>
    </source>
</evidence>
<organism evidence="2 3">
    <name type="scientific">Lentzea miocenica</name>
    <dbReference type="NCBI Taxonomy" id="3095431"/>
    <lineage>
        <taxon>Bacteria</taxon>
        <taxon>Bacillati</taxon>
        <taxon>Actinomycetota</taxon>
        <taxon>Actinomycetes</taxon>
        <taxon>Pseudonocardiales</taxon>
        <taxon>Pseudonocardiaceae</taxon>
        <taxon>Lentzea</taxon>
    </lineage>
</organism>
<sequence length="189" mass="21205">MGDPLARPPLQLPAMLRALRDYDVDWVLSGSMVMAIYGAQVTPNDLDVVAAPEPPNLRRVAALLEDLNAVPAYFPDWADGLGLQQCRDWRPEPPTQQQLDHLFVTRLGMLDLPPTLTGTYAQLRPSASRLELAGVQVWVCDPDEVLRRIPDPPRAKDLLRAETYSAVRERLRTDRRPHGLSNLSPRLTE</sequence>
<dbReference type="SUPFAM" id="SSF81301">
    <property type="entry name" value="Nucleotidyltransferase"/>
    <property type="match status" value="1"/>
</dbReference>
<accession>A0ABU4T9N3</accession>
<dbReference type="InterPro" id="IPR043519">
    <property type="entry name" value="NT_sf"/>
</dbReference>
<reference evidence="2 3" key="1">
    <citation type="submission" date="2023-11" db="EMBL/GenBank/DDBJ databases">
        <title>Lentzea sokolovensis, sp. nov., Lentzea kristufkii, sp. nov., and Lentzea miocenensis, sp. nov., rare actinobacteria from Sokolov Coal Basin, Miocene lacustrine sediment, Czech Republic.</title>
        <authorList>
            <person name="Lara A."/>
            <person name="Kotroba L."/>
            <person name="Nouioui I."/>
            <person name="Neumann-Schaal M."/>
            <person name="Mast Y."/>
            <person name="Chronakova A."/>
        </authorList>
    </citation>
    <scope>NUCLEOTIDE SEQUENCE [LARGE SCALE GENOMIC DNA]</scope>
    <source>
        <strain evidence="2 3">BCCO 10_0856</strain>
    </source>
</reference>
<evidence type="ECO:0000256" key="1">
    <source>
        <dbReference type="SAM" id="MobiDB-lite"/>
    </source>
</evidence>
<feature type="region of interest" description="Disordered" evidence="1">
    <location>
        <begin position="170"/>
        <end position="189"/>
    </location>
</feature>
<evidence type="ECO:0000313" key="2">
    <source>
        <dbReference type="EMBL" id="MDX8034876.1"/>
    </source>
</evidence>
<proteinExistence type="predicted"/>
<dbReference type="EMBL" id="JAXAVW010000030">
    <property type="protein sequence ID" value="MDX8034876.1"/>
    <property type="molecule type" value="Genomic_DNA"/>
</dbReference>
<dbReference type="RefSeq" id="WP_319969890.1">
    <property type="nucleotide sequence ID" value="NZ_JAXAVW010000030.1"/>
</dbReference>
<keyword evidence="3" id="KW-1185">Reference proteome</keyword>
<protein>
    <recommendedName>
        <fullName evidence="4">Nucleotidyl transferase AbiEii toxin, Type IV TA system</fullName>
    </recommendedName>
</protein>
<dbReference type="Gene3D" id="3.30.460.40">
    <property type="match status" value="1"/>
</dbReference>
<dbReference type="Proteomes" id="UP001285521">
    <property type="component" value="Unassembled WGS sequence"/>
</dbReference>